<dbReference type="Gene3D" id="3.40.50.300">
    <property type="entry name" value="P-loop containing nucleotide triphosphate hydrolases"/>
    <property type="match status" value="1"/>
</dbReference>
<dbReference type="AlphaFoldDB" id="A0A815DXC7"/>
<evidence type="ECO:0000259" key="2">
    <source>
        <dbReference type="Pfam" id="PF00350"/>
    </source>
</evidence>
<organism evidence="3 5">
    <name type="scientific">Rotaria magnacalcarata</name>
    <dbReference type="NCBI Taxonomy" id="392030"/>
    <lineage>
        <taxon>Eukaryota</taxon>
        <taxon>Metazoa</taxon>
        <taxon>Spiralia</taxon>
        <taxon>Gnathifera</taxon>
        <taxon>Rotifera</taxon>
        <taxon>Eurotatoria</taxon>
        <taxon>Bdelloidea</taxon>
        <taxon>Philodinida</taxon>
        <taxon>Philodinidae</taxon>
        <taxon>Rotaria</taxon>
    </lineage>
</organism>
<protein>
    <recommendedName>
        <fullName evidence="2">Dynamin N-terminal domain-containing protein</fullName>
    </recommendedName>
</protein>
<feature type="non-terminal residue" evidence="3">
    <location>
        <position position="1"/>
    </location>
</feature>
<proteinExistence type="predicted"/>
<name>A0A815DXC7_9BILA</name>
<dbReference type="Proteomes" id="UP000681967">
    <property type="component" value="Unassembled WGS sequence"/>
</dbReference>
<feature type="domain" description="Dynamin N-terminal" evidence="2">
    <location>
        <begin position="38"/>
        <end position="181"/>
    </location>
</feature>
<dbReference type="InterPro" id="IPR045063">
    <property type="entry name" value="Dynamin_N"/>
</dbReference>
<comment type="caution">
    <text evidence="3">The sequence shown here is derived from an EMBL/GenBank/DDBJ whole genome shotgun (WGS) entry which is preliminary data.</text>
</comment>
<evidence type="ECO:0000256" key="1">
    <source>
        <dbReference type="SAM" id="MobiDB-lite"/>
    </source>
</evidence>
<dbReference type="Proteomes" id="UP000663855">
    <property type="component" value="Unassembled WGS sequence"/>
</dbReference>
<evidence type="ECO:0000313" key="5">
    <source>
        <dbReference type="Proteomes" id="UP000663855"/>
    </source>
</evidence>
<evidence type="ECO:0000313" key="4">
    <source>
        <dbReference type="EMBL" id="CAF3830555.1"/>
    </source>
</evidence>
<dbReference type="SUPFAM" id="SSF52540">
    <property type="entry name" value="P-loop containing nucleoside triphosphate hydrolases"/>
    <property type="match status" value="1"/>
</dbReference>
<dbReference type="EMBL" id="CAJOBH010001008">
    <property type="protein sequence ID" value="CAF3830555.1"/>
    <property type="molecule type" value="Genomic_DNA"/>
</dbReference>
<accession>A0A815DXC7</accession>
<dbReference type="InterPro" id="IPR027417">
    <property type="entry name" value="P-loop_NTPase"/>
</dbReference>
<evidence type="ECO:0000313" key="3">
    <source>
        <dbReference type="EMBL" id="CAF1299326.1"/>
    </source>
</evidence>
<feature type="region of interest" description="Disordered" evidence="1">
    <location>
        <begin position="887"/>
        <end position="910"/>
    </location>
</feature>
<gene>
    <name evidence="4" type="ORF">BYL167_LOCUS4677</name>
    <name evidence="3" type="ORF">CJN711_LOCUS16845</name>
</gene>
<dbReference type="EMBL" id="CAJNOV010007813">
    <property type="protein sequence ID" value="CAF1299326.1"/>
    <property type="molecule type" value="Genomic_DNA"/>
</dbReference>
<reference evidence="3" key="1">
    <citation type="submission" date="2021-02" db="EMBL/GenBank/DDBJ databases">
        <authorList>
            <person name="Nowell W R."/>
        </authorList>
    </citation>
    <scope>NUCLEOTIDE SEQUENCE</scope>
</reference>
<sequence>MSADQERRKGKAIFDAYVSLRKIAEKYELEEKLAIPRVVFVGETSSGKSMLVQNFLRFPCAFSQSDVGTRCPILYRLRYNSTLDDNVILIKHPTAVKRPQDLAEHLRYVMEQIEREDGFRLEEYLVHIESNQYRDFEILDVPGLISGSRNSQHAAAVERITEYYVRDPTFLIVQLKEATQLGVNSFGTKRIREFCLMDPAPCGSTLAPRLDYEDYTLTIQTKFDIFMDAHRDSAQANEDLLKLLEHFNQQTLFASMVFDAYNFGKHIYEQNAQYIADLPELELERVDKWVCGMRESSQRSTNTCEQFNEVLFRPLIGINIVRDRIQDMWIKAFRSAIPKIQQVLQELVYEQDKRYHILMNLVEEKDLKAIREIYQRYIRTFRSTLSDYIAFRAEINTLFDMETYGRTYAQIEEEYNKWSRRIQLVWPAHQTTAQMIKEPFERRLYSLPLRYIGARHFERIRQVFFYMILTYQPASHELNWIESAQGLLYGANADNENLEKSTRELLYTYIRETFHMGICWLTQIYSFLLEHFERQVNDVLLSPTGEFALLATGHEKFLSLARLEYHQTTRRMLRHAVEASKHARYAKMAYAAHSISHYLRILVESFPPTIQTAQKKEIPVAETNLRRLIYNNETFLPEIRNSETASYLPATRNTTNELYSAMRGLLLQDITANFFANVVIEVQRYESIYIKNSLQQRIDQMSNEEIARMSQIDVEEHLREFQTTYDKLTSLEDACEETEHACQLFDGKILVDFASKNDTTKNIFREKRNCCHRDIMNKFYQVKPKNDDAEIKATDIQFNAFQDEDEYQLKILNGDHLACPKYLLQLYRDDDLKDLEYGFLPGEHFQSHQQKIHTSSEKSKPTVNLSVSKVTPTDKVEINDIPIVKSDGLHIETKANDSSPRQDRDKNKTK</sequence>
<dbReference type="Pfam" id="PF00350">
    <property type="entry name" value="Dynamin_N"/>
    <property type="match status" value="1"/>
</dbReference>